<keyword evidence="2" id="KW-1185">Reference proteome</keyword>
<name>A0A495V4B6_9GAMM</name>
<comment type="caution">
    <text evidence="1">The sequence shown here is derived from an EMBL/GenBank/DDBJ whole genome shotgun (WGS) entry which is preliminary data.</text>
</comment>
<protein>
    <submittedName>
        <fullName evidence="1">Uncharacterized protein</fullName>
    </submittedName>
</protein>
<evidence type="ECO:0000313" key="2">
    <source>
        <dbReference type="Proteomes" id="UP000274556"/>
    </source>
</evidence>
<gene>
    <name evidence="1" type="ORF">BDD21_0846</name>
</gene>
<evidence type="ECO:0000313" key="1">
    <source>
        <dbReference type="EMBL" id="RKT43510.1"/>
    </source>
</evidence>
<sequence length="77" mass="8363">MRHLLEWLGRAGSDDCRSRRGLDSMLNLPSTLADVWASITNAAAYSSAFAADGFTVVKPSCSHICIPPRYHLIRSAG</sequence>
<proteinExistence type="predicted"/>
<accession>A0A495V4B6</accession>
<dbReference type="Proteomes" id="UP000274556">
    <property type="component" value="Unassembled WGS sequence"/>
</dbReference>
<organism evidence="1 2">
    <name type="scientific">Thiocapsa rosea</name>
    <dbReference type="NCBI Taxonomy" id="69360"/>
    <lineage>
        <taxon>Bacteria</taxon>
        <taxon>Pseudomonadati</taxon>
        <taxon>Pseudomonadota</taxon>
        <taxon>Gammaproteobacteria</taxon>
        <taxon>Chromatiales</taxon>
        <taxon>Chromatiaceae</taxon>
        <taxon>Thiocapsa</taxon>
    </lineage>
</organism>
<reference evidence="1 2" key="1">
    <citation type="submission" date="2018-10" db="EMBL/GenBank/DDBJ databases">
        <title>Genomic Encyclopedia of Archaeal and Bacterial Type Strains, Phase II (KMG-II): from individual species to whole genera.</title>
        <authorList>
            <person name="Goeker M."/>
        </authorList>
    </citation>
    <scope>NUCLEOTIDE SEQUENCE [LARGE SCALE GENOMIC DNA]</scope>
    <source>
        <strain evidence="1 2">DSM 235</strain>
    </source>
</reference>
<dbReference type="AlphaFoldDB" id="A0A495V4B6"/>
<dbReference type="EMBL" id="RBXL01000001">
    <property type="protein sequence ID" value="RKT43510.1"/>
    <property type="molecule type" value="Genomic_DNA"/>
</dbReference>